<dbReference type="Gene3D" id="1.20.1560.10">
    <property type="entry name" value="ABC transporter type 1, transmembrane domain"/>
    <property type="match status" value="1"/>
</dbReference>
<dbReference type="InterPro" id="IPR036640">
    <property type="entry name" value="ABC1_TM_sf"/>
</dbReference>
<dbReference type="PANTHER" id="PTHR24221:SF654">
    <property type="entry name" value="ATP-BINDING CASSETTE SUB-FAMILY B MEMBER 6"/>
    <property type="match status" value="1"/>
</dbReference>
<feature type="domain" description="ABC transporter" evidence="8">
    <location>
        <begin position="347"/>
        <end position="556"/>
    </location>
</feature>
<dbReference type="InterPro" id="IPR003439">
    <property type="entry name" value="ABC_transporter-like_ATP-bd"/>
</dbReference>
<comment type="subcellular location">
    <subcellularLocation>
        <location evidence="1">Cell membrane</location>
        <topology evidence="1">Multi-pass membrane protein</topology>
    </subcellularLocation>
</comment>
<dbReference type="Proteomes" id="UP001277761">
    <property type="component" value="Unassembled WGS sequence"/>
</dbReference>
<feature type="transmembrane region" description="Helical" evidence="7">
    <location>
        <begin position="69"/>
        <end position="87"/>
    </location>
</feature>
<evidence type="ECO:0000256" key="6">
    <source>
        <dbReference type="ARBA" id="ARBA00023136"/>
    </source>
</evidence>
<feature type="transmembrane region" description="Helical" evidence="7">
    <location>
        <begin position="151"/>
        <end position="172"/>
    </location>
</feature>
<dbReference type="Pfam" id="PF00005">
    <property type="entry name" value="ABC_tran"/>
    <property type="match status" value="1"/>
</dbReference>
<dbReference type="PROSITE" id="PS50893">
    <property type="entry name" value="ABC_TRANSPORTER_2"/>
    <property type="match status" value="1"/>
</dbReference>
<name>A0ABU4VKL9_9ACTN</name>
<keyword evidence="6 7" id="KW-0472">Membrane</keyword>
<reference evidence="10 11" key="1">
    <citation type="submission" date="2023-11" db="EMBL/GenBank/DDBJ databases">
        <authorList>
            <person name="Xu M."/>
            <person name="Jiang T."/>
        </authorList>
    </citation>
    <scope>NUCLEOTIDE SEQUENCE [LARGE SCALE GENOMIC DNA]</scope>
    <source>
        <strain evidence="10 11">SD</strain>
    </source>
</reference>
<evidence type="ECO:0000256" key="4">
    <source>
        <dbReference type="ARBA" id="ARBA00022840"/>
    </source>
</evidence>
<dbReference type="CDD" id="cd03228">
    <property type="entry name" value="ABCC_MRP_Like"/>
    <property type="match status" value="1"/>
</dbReference>
<dbReference type="SUPFAM" id="SSF90123">
    <property type="entry name" value="ABC transporter transmembrane region"/>
    <property type="match status" value="1"/>
</dbReference>
<evidence type="ECO:0000259" key="9">
    <source>
        <dbReference type="PROSITE" id="PS50929"/>
    </source>
</evidence>
<protein>
    <submittedName>
        <fullName evidence="10">Thiol reductant ABC exporter subunit CydC</fullName>
    </submittedName>
</protein>
<feature type="transmembrane region" description="Helical" evidence="7">
    <location>
        <begin position="37"/>
        <end position="63"/>
    </location>
</feature>
<dbReference type="SUPFAM" id="SSF52540">
    <property type="entry name" value="P-loop containing nucleoside triphosphate hydrolases"/>
    <property type="match status" value="1"/>
</dbReference>
<dbReference type="InterPro" id="IPR003593">
    <property type="entry name" value="AAA+_ATPase"/>
</dbReference>
<evidence type="ECO:0000256" key="1">
    <source>
        <dbReference type="ARBA" id="ARBA00004651"/>
    </source>
</evidence>
<organism evidence="10 11">
    <name type="scientific">Patulibacter brassicae</name>
    <dbReference type="NCBI Taxonomy" id="1705717"/>
    <lineage>
        <taxon>Bacteria</taxon>
        <taxon>Bacillati</taxon>
        <taxon>Actinomycetota</taxon>
        <taxon>Thermoleophilia</taxon>
        <taxon>Solirubrobacterales</taxon>
        <taxon>Patulibacteraceae</taxon>
        <taxon>Patulibacter</taxon>
    </lineage>
</organism>
<gene>
    <name evidence="10" type="primary">cydC</name>
    <name evidence="10" type="ORF">SK069_12380</name>
</gene>
<feature type="transmembrane region" description="Helical" evidence="7">
    <location>
        <begin position="178"/>
        <end position="199"/>
    </location>
</feature>
<evidence type="ECO:0000313" key="11">
    <source>
        <dbReference type="Proteomes" id="UP001277761"/>
    </source>
</evidence>
<proteinExistence type="predicted"/>
<dbReference type="InterPro" id="IPR039421">
    <property type="entry name" value="Type_1_exporter"/>
</dbReference>
<evidence type="ECO:0000256" key="5">
    <source>
        <dbReference type="ARBA" id="ARBA00022989"/>
    </source>
</evidence>
<dbReference type="InterPro" id="IPR017871">
    <property type="entry name" value="ABC_transporter-like_CS"/>
</dbReference>
<dbReference type="PANTHER" id="PTHR24221">
    <property type="entry name" value="ATP-BINDING CASSETTE SUB-FAMILY B"/>
    <property type="match status" value="1"/>
</dbReference>
<keyword evidence="3" id="KW-0547">Nucleotide-binding</keyword>
<evidence type="ECO:0000256" key="2">
    <source>
        <dbReference type="ARBA" id="ARBA00022692"/>
    </source>
</evidence>
<dbReference type="InterPro" id="IPR011527">
    <property type="entry name" value="ABC1_TM_dom"/>
</dbReference>
<evidence type="ECO:0000256" key="3">
    <source>
        <dbReference type="ARBA" id="ARBA00022741"/>
    </source>
</evidence>
<feature type="transmembrane region" description="Helical" evidence="7">
    <location>
        <begin position="258"/>
        <end position="279"/>
    </location>
</feature>
<keyword evidence="4" id="KW-0067">ATP-binding</keyword>
<sequence length="557" mass="55834">MSSALAAPVPAPDRRPGTVAAVRAALRLATAVERRRIAAAAALSALAGLAGTALLALSGYLIAHAAQQPPVLSLTVAIVCVRALSLVRALARYGERLVGHDAVLRTLARLRGSLFSALLPARAGRGRDASAVADAVVADVDGVQDAFLRSVAPLAAAVLVTVPAAVVAGLLLPAAAVVVLGTALAVGVLVPLLAQVAAARLGEARAAHRTAMVRDLAATLDAAEELVAHGAGDGRRALLAAEAAALGRAEDREHRATVLTGAAASALAGLGAVAMLAVALRAVEHGTLDPVLTGLLALLALGLGEVLAGVPAAGRELHATADAVARVGGLLRTAAPATDVVPADDAIVLRDVSIGRAGRTILTGLDLTIGRGERVALLGPSGAGKSTVGDLLVGFLEPEAHAGAATVGGADLREVDEIALRCLVLHVPQEPYLFDATLRANLRLAAPDADDDALRAALAAVGAGPWLAGLRDGLDSALGERGARCSGGERQRIGLARAVLAPQRTVVLDEPASHLPAADAVAALRAVLDAVPGRGALLVAHRVEEQALADRAVRLPA</sequence>
<dbReference type="SMART" id="SM00382">
    <property type="entry name" value="AAA"/>
    <property type="match status" value="1"/>
</dbReference>
<dbReference type="RefSeq" id="WP_319954549.1">
    <property type="nucleotide sequence ID" value="NZ_JAXAVX010000005.1"/>
</dbReference>
<dbReference type="InterPro" id="IPR027417">
    <property type="entry name" value="P-loop_NTPase"/>
</dbReference>
<accession>A0ABU4VKL9</accession>
<dbReference type="Gene3D" id="3.40.50.300">
    <property type="entry name" value="P-loop containing nucleotide triphosphate hydrolases"/>
    <property type="match status" value="1"/>
</dbReference>
<dbReference type="PROSITE" id="PS50929">
    <property type="entry name" value="ABC_TM1F"/>
    <property type="match status" value="1"/>
</dbReference>
<evidence type="ECO:0000259" key="8">
    <source>
        <dbReference type="PROSITE" id="PS50893"/>
    </source>
</evidence>
<keyword evidence="11" id="KW-1185">Reference proteome</keyword>
<feature type="domain" description="ABC transmembrane type-1" evidence="9">
    <location>
        <begin position="38"/>
        <end position="319"/>
    </location>
</feature>
<dbReference type="NCBIfam" id="TIGR02868">
    <property type="entry name" value="CydC"/>
    <property type="match status" value="1"/>
</dbReference>
<evidence type="ECO:0000256" key="7">
    <source>
        <dbReference type="SAM" id="Phobius"/>
    </source>
</evidence>
<dbReference type="InterPro" id="IPR014223">
    <property type="entry name" value="ABC_CydC/D"/>
</dbReference>
<feature type="transmembrane region" description="Helical" evidence="7">
    <location>
        <begin position="291"/>
        <end position="310"/>
    </location>
</feature>
<dbReference type="PROSITE" id="PS00211">
    <property type="entry name" value="ABC_TRANSPORTER_1"/>
    <property type="match status" value="1"/>
</dbReference>
<dbReference type="EMBL" id="JAXAVX010000005">
    <property type="protein sequence ID" value="MDX8152396.1"/>
    <property type="molecule type" value="Genomic_DNA"/>
</dbReference>
<comment type="caution">
    <text evidence="10">The sequence shown here is derived from an EMBL/GenBank/DDBJ whole genome shotgun (WGS) entry which is preliminary data.</text>
</comment>
<evidence type="ECO:0000313" key="10">
    <source>
        <dbReference type="EMBL" id="MDX8152396.1"/>
    </source>
</evidence>
<keyword evidence="2 7" id="KW-0812">Transmembrane</keyword>
<keyword evidence="5 7" id="KW-1133">Transmembrane helix</keyword>